<proteinExistence type="predicted"/>
<accession>A0ABQ3SAD0</accession>
<dbReference type="SUPFAM" id="SSF52317">
    <property type="entry name" value="Class I glutamine amidotransferase-like"/>
    <property type="match status" value="1"/>
</dbReference>
<evidence type="ECO:0008006" key="4">
    <source>
        <dbReference type="Google" id="ProtNLM"/>
    </source>
</evidence>
<feature type="compositionally biased region" description="Basic residues" evidence="1">
    <location>
        <begin position="67"/>
        <end position="86"/>
    </location>
</feature>
<keyword evidence="3" id="KW-1185">Reference proteome</keyword>
<dbReference type="EMBL" id="BNEB01000005">
    <property type="protein sequence ID" value="GHI65080.1"/>
    <property type="molecule type" value="Genomic_DNA"/>
</dbReference>
<name>A0ABQ3SAD0_9ACTN</name>
<protein>
    <recommendedName>
        <fullName evidence="4">DJ-1/PfpI domain-containing protein</fullName>
    </recommendedName>
</protein>
<dbReference type="InterPro" id="IPR029062">
    <property type="entry name" value="Class_I_gatase-like"/>
</dbReference>
<dbReference type="Gene3D" id="3.40.50.880">
    <property type="match status" value="1"/>
</dbReference>
<gene>
    <name evidence="2" type="ORF">Saso_67300</name>
</gene>
<dbReference type="Proteomes" id="UP000649259">
    <property type="component" value="Unassembled WGS sequence"/>
</dbReference>
<evidence type="ECO:0000313" key="3">
    <source>
        <dbReference type="Proteomes" id="UP000649259"/>
    </source>
</evidence>
<evidence type="ECO:0000313" key="2">
    <source>
        <dbReference type="EMBL" id="GHI65080.1"/>
    </source>
</evidence>
<comment type="caution">
    <text evidence="2">The sequence shown here is derived from an EMBL/GenBank/DDBJ whole genome shotgun (WGS) entry which is preliminary data.</text>
</comment>
<reference evidence="3" key="1">
    <citation type="submission" date="2023-07" db="EMBL/GenBank/DDBJ databases">
        <title>Whole genome shotgun sequence of Streptomyces cacaoi subsp. asoensis NBRC 13813.</title>
        <authorList>
            <person name="Komaki H."/>
            <person name="Tamura T."/>
        </authorList>
    </citation>
    <scope>NUCLEOTIDE SEQUENCE [LARGE SCALE GENOMIC DNA]</scope>
    <source>
        <strain evidence="3">NBRC 13813</strain>
    </source>
</reference>
<sequence>MTQELRGMRVAILATDGVERVELDEPRGALQGAGAKTEIVSLHPGEIQARQFDLNAAGTFPVDPPGRRRLRRRLPRPVAARRHHEP</sequence>
<feature type="region of interest" description="Disordered" evidence="1">
    <location>
        <begin position="58"/>
        <end position="86"/>
    </location>
</feature>
<evidence type="ECO:0000256" key="1">
    <source>
        <dbReference type="SAM" id="MobiDB-lite"/>
    </source>
</evidence>
<organism evidence="2 3">
    <name type="scientific">Streptomyces asoensis</name>
    <dbReference type="NCBI Taxonomy" id="249586"/>
    <lineage>
        <taxon>Bacteria</taxon>
        <taxon>Bacillati</taxon>
        <taxon>Actinomycetota</taxon>
        <taxon>Actinomycetes</taxon>
        <taxon>Kitasatosporales</taxon>
        <taxon>Streptomycetaceae</taxon>
        <taxon>Streptomyces</taxon>
    </lineage>
</organism>